<dbReference type="EMBL" id="JAPHQB010000002">
    <property type="protein sequence ID" value="MCX2800466.1"/>
    <property type="molecule type" value="Genomic_DNA"/>
</dbReference>
<dbReference type="InterPro" id="IPR032854">
    <property type="entry name" value="ALKBH3"/>
</dbReference>
<sequence length="215" mass="24060">MHEAAFATRAAALKASYADSYWIKLPPGKALLIPTWISPLETAVIYRNCLQELLWEQPRLRLFGKQYPIPRLHAFVADPAVIYRWSGLELRPQSWNDCLAALRSRLRAEGFQFNSVLANYYRGGEDSMGWHADDEKALGDWPVVATVSLGQERSLGFKPRAGGKRLSVLLPNGSLLLTSGAVQRHWLHGVSKSARELGGRISLTFRAIRTGFTKN</sequence>
<evidence type="ECO:0000313" key="2">
    <source>
        <dbReference type="EMBL" id="MCX2800466.1"/>
    </source>
</evidence>
<evidence type="ECO:0000313" key="3">
    <source>
        <dbReference type="Proteomes" id="UP001209730"/>
    </source>
</evidence>
<gene>
    <name evidence="2" type="ORF">OQJ68_01545</name>
</gene>
<dbReference type="PROSITE" id="PS51471">
    <property type="entry name" value="FE2OG_OXY"/>
    <property type="match status" value="1"/>
</dbReference>
<dbReference type="InterPro" id="IPR027450">
    <property type="entry name" value="AlkB-like"/>
</dbReference>
<keyword evidence="2" id="KW-0560">Oxidoreductase</keyword>
<reference evidence="2" key="1">
    <citation type="submission" date="2022-11" db="EMBL/GenBank/DDBJ databases">
        <title>Chitin-degrading and fungicidal potential of chitinolytic bacterial strains from marine environment of the Pacific Ocean regions.</title>
        <authorList>
            <person name="Pentekhina I."/>
            <person name="Nedashkovskaya O."/>
            <person name="Seitkalieva A."/>
            <person name="Podvolotskaya A."/>
            <person name="Tekutyeva L."/>
            <person name="Balabanova L."/>
        </authorList>
    </citation>
    <scope>NUCLEOTIDE SEQUENCE</scope>
    <source>
        <strain evidence="2">KMM 6838</strain>
    </source>
</reference>
<comment type="caution">
    <text evidence="2">The sequence shown here is derived from an EMBL/GenBank/DDBJ whole genome shotgun (WGS) entry which is preliminary data.</text>
</comment>
<dbReference type="InterPro" id="IPR005123">
    <property type="entry name" value="Oxoglu/Fe-dep_dioxygenase_dom"/>
</dbReference>
<feature type="domain" description="Fe2OG dioxygenase" evidence="1">
    <location>
        <begin position="112"/>
        <end position="209"/>
    </location>
</feature>
<dbReference type="GO" id="GO:0006307">
    <property type="term" value="P:DNA alkylation repair"/>
    <property type="evidence" value="ECO:0007669"/>
    <property type="project" value="InterPro"/>
</dbReference>
<dbReference type="InterPro" id="IPR037151">
    <property type="entry name" value="AlkB-like_sf"/>
</dbReference>
<keyword evidence="2" id="KW-0223">Dioxygenase</keyword>
<evidence type="ECO:0000259" key="1">
    <source>
        <dbReference type="PROSITE" id="PS51471"/>
    </source>
</evidence>
<dbReference type="SUPFAM" id="SSF51197">
    <property type="entry name" value="Clavaminate synthase-like"/>
    <property type="match status" value="1"/>
</dbReference>
<protein>
    <submittedName>
        <fullName evidence="2">Alpha-ketoglutarate-dependent dioxygenase AlkB</fullName>
    </submittedName>
</protein>
<dbReference type="Pfam" id="PF13532">
    <property type="entry name" value="2OG-FeII_Oxy_2"/>
    <property type="match status" value="1"/>
</dbReference>
<proteinExistence type="predicted"/>
<accession>A0AB35HUD6</accession>
<dbReference type="Gene3D" id="2.60.120.590">
    <property type="entry name" value="Alpha-ketoglutarate-dependent dioxygenase AlkB-like"/>
    <property type="match status" value="1"/>
</dbReference>
<dbReference type="PANTHER" id="PTHR31212:SF4">
    <property type="entry name" value="ALPHA-KETOGLUTARATE-DEPENDENT DIOXYGENASE ALKB HOMOLOG 3"/>
    <property type="match status" value="1"/>
</dbReference>
<dbReference type="Proteomes" id="UP001209730">
    <property type="component" value="Unassembled WGS sequence"/>
</dbReference>
<name>A0AB35HUD6_MICTH</name>
<dbReference type="PANTHER" id="PTHR31212">
    <property type="entry name" value="ALPHA-KETOGLUTARATE-DEPENDENT DIOXYGENASE ALKB HOMOLOG 3"/>
    <property type="match status" value="1"/>
</dbReference>
<organism evidence="2 3">
    <name type="scientific">Microbulbifer thermotolerans</name>
    <dbReference type="NCBI Taxonomy" id="252514"/>
    <lineage>
        <taxon>Bacteria</taxon>
        <taxon>Pseudomonadati</taxon>
        <taxon>Pseudomonadota</taxon>
        <taxon>Gammaproteobacteria</taxon>
        <taxon>Cellvibrionales</taxon>
        <taxon>Microbulbiferaceae</taxon>
        <taxon>Microbulbifer</taxon>
    </lineage>
</organism>
<dbReference type="GO" id="GO:0051213">
    <property type="term" value="F:dioxygenase activity"/>
    <property type="evidence" value="ECO:0007669"/>
    <property type="project" value="UniProtKB-KW"/>
</dbReference>
<dbReference type="RefSeq" id="WP_175487747.1">
    <property type="nucleotide sequence ID" value="NZ_CP130317.1"/>
</dbReference>
<dbReference type="AlphaFoldDB" id="A0AB35HUD6"/>